<dbReference type="Proteomes" id="UP001054945">
    <property type="component" value="Unassembled WGS sequence"/>
</dbReference>
<evidence type="ECO:0000313" key="1">
    <source>
        <dbReference type="EMBL" id="GIX97367.1"/>
    </source>
</evidence>
<organism evidence="1 2">
    <name type="scientific">Caerostris extrusa</name>
    <name type="common">Bark spider</name>
    <name type="synonym">Caerostris bankana</name>
    <dbReference type="NCBI Taxonomy" id="172846"/>
    <lineage>
        <taxon>Eukaryota</taxon>
        <taxon>Metazoa</taxon>
        <taxon>Ecdysozoa</taxon>
        <taxon>Arthropoda</taxon>
        <taxon>Chelicerata</taxon>
        <taxon>Arachnida</taxon>
        <taxon>Araneae</taxon>
        <taxon>Araneomorphae</taxon>
        <taxon>Entelegynae</taxon>
        <taxon>Araneoidea</taxon>
        <taxon>Araneidae</taxon>
        <taxon>Caerostris</taxon>
    </lineage>
</organism>
<gene>
    <name evidence="1" type="ORF">CEXT_588031</name>
</gene>
<protein>
    <submittedName>
        <fullName evidence="1">Uncharacterized protein</fullName>
    </submittedName>
</protein>
<dbReference type="EMBL" id="BPLR01004772">
    <property type="protein sequence ID" value="GIX97367.1"/>
    <property type="molecule type" value="Genomic_DNA"/>
</dbReference>
<comment type="caution">
    <text evidence="1">The sequence shown here is derived from an EMBL/GenBank/DDBJ whole genome shotgun (WGS) entry which is preliminary data.</text>
</comment>
<reference evidence="1 2" key="1">
    <citation type="submission" date="2021-06" db="EMBL/GenBank/DDBJ databases">
        <title>Caerostris extrusa draft genome.</title>
        <authorList>
            <person name="Kono N."/>
            <person name="Arakawa K."/>
        </authorList>
    </citation>
    <scope>NUCLEOTIDE SEQUENCE [LARGE SCALE GENOMIC DNA]</scope>
</reference>
<proteinExistence type="predicted"/>
<sequence length="88" mass="10493">MARGIVRKMKLLCHDQQKWSTGVYQCVTLVHMLCKLCPRLTSIDLKFGKNDKGIWCHDFSKLQMMRCRKITTWKFLQCHNSLQYCTEH</sequence>
<name>A0AAV4PIN1_CAEEX</name>
<accession>A0AAV4PIN1</accession>
<keyword evidence="2" id="KW-1185">Reference proteome</keyword>
<dbReference type="AlphaFoldDB" id="A0AAV4PIN1"/>
<evidence type="ECO:0000313" key="2">
    <source>
        <dbReference type="Proteomes" id="UP001054945"/>
    </source>
</evidence>